<dbReference type="RefSeq" id="WP_206641743.1">
    <property type="nucleotide sequence ID" value="NZ_SAUN01000001.1"/>
</dbReference>
<dbReference type="EMBL" id="SAUN01000001">
    <property type="protein sequence ID" value="RVX43775.1"/>
    <property type="molecule type" value="Genomic_DNA"/>
</dbReference>
<comment type="caution">
    <text evidence="1">The sequence shown here is derived from an EMBL/GenBank/DDBJ whole genome shotgun (WGS) entry which is preliminary data.</text>
</comment>
<name>A0A438ME11_9ACTN</name>
<dbReference type="Gene3D" id="3.10.129.10">
    <property type="entry name" value="Hotdog Thioesterase"/>
    <property type="match status" value="1"/>
</dbReference>
<accession>A0A438ME11</accession>
<keyword evidence="2" id="KW-1185">Reference proteome</keyword>
<proteinExistence type="predicted"/>
<dbReference type="AlphaFoldDB" id="A0A438ME11"/>
<dbReference type="Proteomes" id="UP000284824">
    <property type="component" value="Unassembled WGS sequence"/>
</dbReference>
<protein>
    <submittedName>
        <fullName evidence="1">Acyl-CoA thioester hydrolase</fullName>
    </submittedName>
</protein>
<evidence type="ECO:0000313" key="2">
    <source>
        <dbReference type="Proteomes" id="UP000284824"/>
    </source>
</evidence>
<dbReference type="CDD" id="cd00586">
    <property type="entry name" value="4HBT"/>
    <property type="match status" value="1"/>
</dbReference>
<keyword evidence="1" id="KW-0378">Hydrolase</keyword>
<evidence type="ECO:0000313" key="1">
    <source>
        <dbReference type="EMBL" id="RVX43775.1"/>
    </source>
</evidence>
<dbReference type="Pfam" id="PF13279">
    <property type="entry name" value="4HBT_2"/>
    <property type="match status" value="1"/>
</dbReference>
<dbReference type="InterPro" id="IPR029069">
    <property type="entry name" value="HotDog_dom_sf"/>
</dbReference>
<organism evidence="1 2">
    <name type="scientific">Nonomuraea polychroma</name>
    <dbReference type="NCBI Taxonomy" id="46176"/>
    <lineage>
        <taxon>Bacteria</taxon>
        <taxon>Bacillati</taxon>
        <taxon>Actinomycetota</taxon>
        <taxon>Actinomycetes</taxon>
        <taxon>Streptosporangiales</taxon>
        <taxon>Streptosporangiaceae</taxon>
        <taxon>Nonomuraea</taxon>
    </lineage>
</organism>
<reference evidence="1 2" key="1">
    <citation type="submission" date="2019-01" db="EMBL/GenBank/DDBJ databases">
        <title>Sequencing the genomes of 1000 actinobacteria strains.</title>
        <authorList>
            <person name="Klenk H.-P."/>
        </authorList>
    </citation>
    <scope>NUCLEOTIDE SEQUENCE [LARGE SCALE GENOMIC DNA]</scope>
    <source>
        <strain evidence="1 2">DSM 43925</strain>
    </source>
</reference>
<dbReference type="GO" id="GO:0016787">
    <property type="term" value="F:hydrolase activity"/>
    <property type="evidence" value="ECO:0007669"/>
    <property type="project" value="UniProtKB-KW"/>
</dbReference>
<sequence>MCPDRGLSLADRRSGVNGKAAVEHVARVEWSDTDASGHHHNTAVTRFVEAAEAALMRERGITGYFGNAPRVRYEVDFEQRLFFGQQVTVMLNVEAVGTSSMTFRFEVWGEEFDGRPRRRAAAGRYVVVHAPRGEDRSRPWPASWLASLC</sequence>
<gene>
    <name evidence="1" type="ORF">EDD27_6471</name>
</gene>
<dbReference type="SUPFAM" id="SSF54637">
    <property type="entry name" value="Thioesterase/thiol ester dehydrase-isomerase"/>
    <property type="match status" value="1"/>
</dbReference>